<evidence type="ECO:0000313" key="2">
    <source>
        <dbReference type="EMBL" id="MQM22822.1"/>
    </source>
</evidence>
<sequence length="129" mass="13834">MEGKMVLMLGVTVMAFLSSLQLAACARDPQAGRLHLQGGGVIKTLASSGSFLQLACCNSCRPTAWDRGYVCFDRTELELGCKGGCNNCRCDPVRYPSCQCLDKLYSCPPPCDYIAVDAAAANMAEQLRA</sequence>
<feature type="signal peptide" evidence="1">
    <location>
        <begin position="1"/>
        <end position="25"/>
    </location>
</feature>
<accession>A0A843XUP4</accession>
<organism evidence="2 3">
    <name type="scientific">Colocasia esculenta</name>
    <name type="common">Wild taro</name>
    <name type="synonym">Arum esculentum</name>
    <dbReference type="NCBI Taxonomy" id="4460"/>
    <lineage>
        <taxon>Eukaryota</taxon>
        <taxon>Viridiplantae</taxon>
        <taxon>Streptophyta</taxon>
        <taxon>Embryophyta</taxon>
        <taxon>Tracheophyta</taxon>
        <taxon>Spermatophyta</taxon>
        <taxon>Magnoliopsida</taxon>
        <taxon>Liliopsida</taxon>
        <taxon>Araceae</taxon>
        <taxon>Aroideae</taxon>
        <taxon>Colocasieae</taxon>
        <taxon>Colocasia</taxon>
    </lineage>
</organism>
<protein>
    <recommendedName>
        <fullName evidence="4">Bowman-Birk serine protease inhibitors family domain-containing protein</fullName>
    </recommendedName>
</protein>
<gene>
    <name evidence="2" type="ORF">Taro_055880</name>
</gene>
<comment type="caution">
    <text evidence="2">The sequence shown here is derived from an EMBL/GenBank/DDBJ whole genome shotgun (WGS) entry which is preliminary data.</text>
</comment>
<evidence type="ECO:0000256" key="1">
    <source>
        <dbReference type="SAM" id="SignalP"/>
    </source>
</evidence>
<keyword evidence="3" id="KW-1185">Reference proteome</keyword>
<feature type="chain" id="PRO_5033063846" description="Bowman-Birk serine protease inhibitors family domain-containing protein" evidence="1">
    <location>
        <begin position="26"/>
        <end position="129"/>
    </location>
</feature>
<keyword evidence="1" id="KW-0732">Signal</keyword>
<evidence type="ECO:0008006" key="4">
    <source>
        <dbReference type="Google" id="ProtNLM"/>
    </source>
</evidence>
<evidence type="ECO:0000313" key="3">
    <source>
        <dbReference type="Proteomes" id="UP000652761"/>
    </source>
</evidence>
<dbReference type="Proteomes" id="UP000652761">
    <property type="component" value="Unassembled WGS sequence"/>
</dbReference>
<proteinExistence type="predicted"/>
<name>A0A843XUP4_COLES</name>
<dbReference type="EMBL" id="NMUH01014061">
    <property type="protein sequence ID" value="MQM22822.1"/>
    <property type="molecule type" value="Genomic_DNA"/>
</dbReference>
<dbReference type="AlphaFoldDB" id="A0A843XUP4"/>
<reference evidence="2" key="1">
    <citation type="submission" date="2017-07" db="EMBL/GenBank/DDBJ databases">
        <title>Taro Niue Genome Assembly and Annotation.</title>
        <authorList>
            <person name="Atibalentja N."/>
            <person name="Keating K."/>
            <person name="Fields C.J."/>
        </authorList>
    </citation>
    <scope>NUCLEOTIDE SEQUENCE</scope>
    <source>
        <strain evidence="2">Niue_2</strain>
        <tissue evidence="2">Leaf</tissue>
    </source>
</reference>